<evidence type="ECO:0000313" key="2">
    <source>
        <dbReference type="EMBL" id="WMT04022.1"/>
    </source>
</evidence>
<organism evidence="2 3">
    <name type="scientific">Lysobacter yananisis</name>
    <dbReference type="NCBI Taxonomy" id="1003114"/>
    <lineage>
        <taxon>Bacteria</taxon>
        <taxon>Pseudomonadati</taxon>
        <taxon>Pseudomonadota</taxon>
        <taxon>Gammaproteobacteria</taxon>
        <taxon>Lysobacterales</taxon>
        <taxon>Lysobacteraceae</taxon>
        <taxon>Lysobacter</taxon>
    </lineage>
</organism>
<reference evidence="2 3" key="1">
    <citation type="submission" date="2023-08" db="EMBL/GenBank/DDBJ databases">
        <title>The whole genome sequence of Lysobacter yananisis.</title>
        <authorList>
            <person name="Sun H."/>
        </authorList>
    </citation>
    <scope>NUCLEOTIDE SEQUENCE [LARGE SCALE GENOMIC DNA]</scope>
    <source>
        <strain evidence="2 3">SNNU513</strain>
    </source>
</reference>
<name>A0ABY9PAE1_9GAMM</name>
<evidence type="ECO:0000256" key="1">
    <source>
        <dbReference type="SAM" id="SignalP"/>
    </source>
</evidence>
<dbReference type="InterPro" id="IPR006311">
    <property type="entry name" value="TAT_signal"/>
</dbReference>
<dbReference type="EMBL" id="CP133568">
    <property type="protein sequence ID" value="WMT04022.1"/>
    <property type="molecule type" value="Genomic_DNA"/>
</dbReference>
<dbReference type="PROSITE" id="PS51318">
    <property type="entry name" value="TAT"/>
    <property type="match status" value="1"/>
</dbReference>
<protein>
    <submittedName>
        <fullName evidence="2">Uncharacterized protein</fullName>
    </submittedName>
</protein>
<feature type="signal peptide" evidence="1">
    <location>
        <begin position="1"/>
        <end position="37"/>
    </location>
</feature>
<proteinExistence type="predicted"/>
<keyword evidence="1" id="KW-0732">Signal</keyword>
<keyword evidence="3" id="KW-1185">Reference proteome</keyword>
<dbReference type="RefSeq" id="WP_309152548.1">
    <property type="nucleotide sequence ID" value="NZ_CP133568.1"/>
</dbReference>
<sequence>MNTPSTPSTRRTGRGLRARAALAVLVAATIAAPLAHAKCAAYINADGSLRAYRYGADCYAGSSSVRVAPGVYRVSVGYPLDSEIDEESGVYTYSFTQGICNASLSDGAAQASSISMQPSIKPSQYSDTVGPDYDANIVYTVRTFAATQGPTLVPADQDFTLMCVDWTPYEPMRLRQAQPRTNRPRAAR</sequence>
<evidence type="ECO:0000313" key="3">
    <source>
        <dbReference type="Proteomes" id="UP001229313"/>
    </source>
</evidence>
<dbReference type="Proteomes" id="UP001229313">
    <property type="component" value="Chromosome"/>
</dbReference>
<gene>
    <name evidence="2" type="ORF">RDV84_04000</name>
</gene>
<feature type="chain" id="PRO_5047038377" evidence="1">
    <location>
        <begin position="38"/>
        <end position="188"/>
    </location>
</feature>
<accession>A0ABY9PAE1</accession>